<dbReference type="Pfam" id="PF00083">
    <property type="entry name" value="Sugar_tr"/>
    <property type="match status" value="1"/>
</dbReference>
<evidence type="ECO:0000256" key="5">
    <source>
        <dbReference type="ARBA" id="ARBA00022989"/>
    </source>
</evidence>
<keyword evidence="4 7" id="KW-0812">Transmembrane</keyword>
<protein>
    <submittedName>
        <fullName evidence="10">Synaptic vesicle 2-related protein-like</fullName>
    </submittedName>
</protein>
<dbReference type="PANTHER" id="PTHR23511">
    <property type="entry name" value="SYNAPTIC VESICLE GLYCOPROTEIN 2"/>
    <property type="match status" value="1"/>
</dbReference>
<dbReference type="PROSITE" id="PS50850">
    <property type="entry name" value="MFS"/>
    <property type="match status" value="1"/>
</dbReference>
<evidence type="ECO:0000256" key="3">
    <source>
        <dbReference type="ARBA" id="ARBA00022448"/>
    </source>
</evidence>
<feature type="transmembrane region" description="Helical" evidence="7">
    <location>
        <begin position="35"/>
        <end position="56"/>
    </location>
</feature>
<evidence type="ECO:0000256" key="1">
    <source>
        <dbReference type="ARBA" id="ARBA00004141"/>
    </source>
</evidence>
<evidence type="ECO:0000313" key="9">
    <source>
        <dbReference type="Proteomes" id="UP000695022"/>
    </source>
</evidence>
<proteinExistence type="inferred from homology"/>
<dbReference type="PANTHER" id="PTHR23511:SF5">
    <property type="entry name" value="MAJOR FACILITATOR-TYPE TRANSPORTER HXNZ-RELATED"/>
    <property type="match status" value="1"/>
</dbReference>
<dbReference type="InterPro" id="IPR005828">
    <property type="entry name" value="MFS_sugar_transport-like"/>
</dbReference>
<keyword evidence="6 7" id="KW-0472">Membrane</keyword>
<evidence type="ECO:0000256" key="7">
    <source>
        <dbReference type="SAM" id="Phobius"/>
    </source>
</evidence>
<organism evidence="9 10">
    <name type="scientific">Priapulus caudatus</name>
    <name type="common">Priapulid worm</name>
    <dbReference type="NCBI Taxonomy" id="37621"/>
    <lineage>
        <taxon>Eukaryota</taxon>
        <taxon>Metazoa</taxon>
        <taxon>Ecdysozoa</taxon>
        <taxon>Scalidophora</taxon>
        <taxon>Priapulida</taxon>
        <taxon>Priapulimorpha</taxon>
        <taxon>Priapulimorphida</taxon>
        <taxon>Priapulidae</taxon>
        <taxon>Priapulus</taxon>
    </lineage>
</organism>
<keyword evidence="5 7" id="KW-1133">Transmembrane helix</keyword>
<feature type="non-terminal residue" evidence="10">
    <location>
        <position position="81"/>
    </location>
</feature>
<sequence>MLLLRGLVGFGVGGAPQSVTLYAEFLPSETRAKCVVAVEVFWVIGTCFEVLLALFVMPTMGWRWLLIFSAVPLAIFSLTCV</sequence>
<dbReference type="InterPro" id="IPR020846">
    <property type="entry name" value="MFS_dom"/>
</dbReference>
<evidence type="ECO:0000313" key="10">
    <source>
        <dbReference type="RefSeq" id="XP_014680434.1"/>
    </source>
</evidence>
<evidence type="ECO:0000259" key="8">
    <source>
        <dbReference type="PROSITE" id="PS50850"/>
    </source>
</evidence>
<dbReference type="RefSeq" id="XP_014680434.1">
    <property type="nucleotide sequence ID" value="XM_014824948.1"/>
</dbReference>
<evidence type="ECO:0000256" key="2">
    <source>
        <dbReference type="ARBA" id="ARBA00008335"/>
    </source>
</evidence>
<dbReference type="Proteomes" id="UP000695022">
    <property type="component" value="Unplaced"/>
</dbReference>
<gene>
    <name evidence="10" type="primary">LOC106820430</name>
</gene>
<dbReference type="SUPFAM" id="SSF103473">
    <property type="entry name" value="MFS general substrate transporter"/>
    <property type="match status" value="1"/>
</dbReference>
<accession>A0ABM1F7L3</accession>
<name>A0ABM1F7L3_PRICU</name>
<comment type="subcellular location">
    <subcellularLocation>
        <location evidence="1">Membrane</location>
        <topology evidence="1">Multi-pass membrane protein</topology>
    </subcellularLocation>
</comment>
<dbReference type="InterPro" id="IPR036259">
    <property type="entry name" value="MFS_trans_sf"/>
</dbReference>
<keyword evidence="9" id="KW-1185">Reference proteome</keyword>
<comment type="similarity">
    <text evidence="2">Belongs to the major facilitator superfamily.</text>
</comment>
<evidence type="ECO:0000256" key="4">
    <source>
        <dbReference type="ARBA" id="ARBA00022692"/>
    </source>
</evidence>
<evidence type="ECO:0000256" key="6">
    <source>
        <dbReference type="ARBA" id="ARBA00023136"/>
    </source>
</evidence>
<dbReference type="Gene3D" id="1.20.1250.20">
    <property type="entry name" value="MFS general substrate transporter like domains"/>
    <property type="match status" value="1"/>
</dbReference>
<feature type="domain" description="Major facilitator superfamily (MFS) profile" evidence="8">
    <location>
        <begin position="1"/>
        <end position="81"/>
    </location>
</feature>
<keyword evidence="3" id="KW-0813">Transport</keyword>
<dbReference type="GeneID" id="106820430"/>
<reference evidence="10" key="1">
    <citation type="submission" date="2025-08" db="UniProtKB">
        <authorList>
            <consortium name="RefSeq"/>
        </authorList>
    </citation>
    <scope>IDENTIFICATION</scope>
</reference>
<feature type="transmembrane region" description="Helical" evidence="7">
    <location>
        <begin position="62"/>
        <end position="80"/>
    </location>
</feature>